<protein>
    <recommendedName>
        <fullName evidence="4">Leucine-rich repeat-containing N-terminal plant-type domain-containing protein</fullName>
    </recommendedName>
</protein>
<gene>
    <name evidence="5" type="ORF">CEPIT_LOCUS6874</name>
</gene>
<evidence type="ECO:0000256" key="1">
    <source>
        <dbReference type="ARBA" id="ARBA00022614"/>
    </source>
</evidence>
<keyword evidence="6" id="KW-1185">Reference proteome</keyword>
<accession>A0AAV0CP65</accession>
<evidence type="ECO:0000256" key="3">
    <source>
        <dbReference type="SAM" id="SignalP"/>
    </source>
</evidence>
<evidence type="ECO:0000259" key="4">
    <source>
        <dbReference type="Pfam" id="PF08263"/>
    </source>
</evidence>
<sequence>MSTQINWFGVRVCIFMSLLSFEALSYTNDLEVQTLREMYMAMGSPPQLDNWNLNDGHSDPCKEAWRGVGCSGPVVTQINLKGLNLTGVVAYHIFNLQSLTHFFR</sequence>
<dbReference type="EMBL" id="CAMAPF010000033">
    <property type="protein sequence ID" value="CAH9079355.1"/>
    <property type="molecule type" value="Genomic_DNA"/>
</dbReference>
<keyword evidence="1" id="KW-0433">Leucine-rich repeat</keyword>
<evidence type="ECO:0000313" key="6">
    <source>
        <dbReference type="Proteomes" id="UP001152523"/>
    </source>
</evidence>
<feature type="domain" description="Leucine-rich repeat-containing N-terminal plant-type" evidence="4">
    <location>
        <begin position="30"/>
        <end position="71"/>
    </location>
</feature>
<name>A0AAV0CP65_9ASTE</name>
<proteinExistence type="predicted"/>
<dbReference type="Proteomes" id="UP001152523">
    <property type="component" value="Unassembled WGS sequence"/>
</dbReference>
<evidence type="ECO:0000313" key="5">
    <source>
        <dbReference type="EMBL" id="CAH9079355.1"/>
    </source>
</evidence>
<organism evidence="5 6">
    <name type="scientific">Cuscuta epithymum</name>
    <dbReference type="NCBI Taxonomy" id="186058"/>
    <lineage>
        <taxon>Eukaryota</taxon>
        <taxon>Viridiplantae</taxon>
        <taxon>Streptophyta</taxon>
        <taxon>Embryophyta</taxon>
        <taxon>Tracheophyta</taxon>
        <taxon>Spermatophyta</taxon>
        <taxon>Magnoliopsida</taxon>
        <taxon>eudicotyledons</taxon>
        <taxon>Gunneridae</taxon>
        <taxon>Pentapetalae</taxon>
        <taxon>asterids</taxon>
        <taxon>lamiids</taxon>
        <taxon>Solanales</taxon>
        <taxon>Convolvulaceae</taxon>
        <taxon>Cuscuteae</taxon>
        <taxon>Cuscuta</taxon>
        <taxon>Cuscuta subgen. Cuscuta</taxon>
    </lineage>
</organism>
<feature type="chain" id="PRO_5043359100" description="Leucine-rich repeat-containing N-terminal plant-type domain-containing protein" evidence="3">
    <location>
        <begin position="26"/>
        <end position="104"/>
    </location>
</feature>
<dbReference type="Pfam" id="PF08263">
    <property type="entry name" value="LRRNT_2"/>
    <property type="match status" value="1"/>
</dbReference>
<feature type="signal peptide" evidence="3">
    <location>
        <begin position="1"/>
        <end position="25"/>
    </location>
</feature>
<dbReference type="AlphaFoldDB" id="A0AAV0CP65"/>
<dbReference type="InterPro" id="IPR032675">
    <property type="entry name" value="LRR_dom_sf"/>
</dbReference>
<dbReference type="InterPro" id="IPR013210">
    <property type="entry name" value="LRR_N_plant-typ"/>
</dbReference>
<dbReference type="Gene3D" id="3.80.10.10">
    <property type="entry name" value="Ribonuclease Inhibitor"/>
    <property type="match status" value="1"/>
</dbReference>
<evidence type="ECO:0000256" key="2">
    <source>
        <dbReference type="ARBA" id="ARBA00022737"/>
    </source>
</evidence>
<reference evidence="5" key="1">
    <citation type="submission" date="2022-07" db="EMBL/GenBank/DDBJ databases">
        <authorList>
            <person name="Macas J."/>
            <person name="Novak P."/>
            <person name="Neumann P."/>
        </authorList>
    </citation>
    <scope>NUCLEOTIDE SEQUENCE</scope>
</reference>
<keyword evidence="2" id="KW-0677">Repeat</keyword>
<comment type="caution">
    <text evidence="5">The sequence shown here is derived from an EMBL/GenBank/DDBJ whole genome shotgun (WGS) entry which is preliminary data.</text>
</comment>
<keyword evidence="3" id="KW-0732">Signal</keyword>